<reference evidence="1 2" key="1">
    <citation type="submission" date="2018-06" db="EMBL/GenBank/DDBJ databases">
        <title>Genomic Encyclopedia of Type Strains, Phase IV (KMG-IV): sequencing the most valuable type-strain genomes for metagenomic binning, comparative biology and taxonomic classification.</title>
        <authorList>
            <person name="Goeker M."/>
        </authorList>
    </citation>
    <scope>NUCLEOTIDE SEQUENCE [LARGE SCALE GENOMIC DNA]</scope>
    <source>
        <strain evidence="1 2">DSM 26720</strain>
    </source>
</reference>
<comment type="caution">
    <text evidence="1">The sequence shown here is derived from an EMBL/GenBank/DDBJ whole genome shotgun (WGS) entry which is preliminary data.</text>
</comment>
<dbReference type="EMBL" id="QLMK01000021">
    <property type="protein sequence ID" value="RAK25618.1"/>
    <property type="molecule type" value="Genomic_DNA"/>
</dbReference>
<sequence length="58" mass="5990">MSRFKFYGVLGTSLTLTACLSADSGVPPIGPNTYQLTVGRARAVGGGFEARKVALSKA</sequence>
<dbReference type="PROSITE" id="PS51257">
    <property type="entry name" value="PROKAR_LIPOPROTEIN"/>
    <property type="match status" value="1"/>
</dbReference>
<evidence type="ECO:0000313" key="2">
    <source>
        <dbReference type="Proteomes" id="UP000249453"/>
    </source>
</evidence>
<gene>
    <name evidence="1" type="ORF">C7374_1213</name>
</gene>
<accession>A0A364JRX6</accession>
<evidence type="ECO:0000313" key="1">
    <source>
        <dbReference type="EMBL" id="RAK25618.1"/>
    </source>
</evidence>
<name>A0A364JRX6_9HYPH</name>
<protein>
    <submittedName>
        <fullName evidence="1">Uncharacterized protein</fullName>
    </submittedName>
</protein>
<dbReference type="AlphaFoldDB" id="A0A364JRX6"/>
<keyword evidence="2" id="KW-1185">Reference proteome</keyword>
<dbReference type="Proteomes" id="UP000249453">
    <property type="component" value="Unassembled WGS sequence"/>
</dbReference>
<proteinExistence type="predicted"/>
<organism evidence="1 2">
    <name type="scientific">Falsochrobactrum ovis</name>
    <dbReference type="NCBI Taxonomy" id="1293442"/>
    <lineage>
        <taxon>Bacteria</taxon>
        <taxon>Pseudomonadati</taxon>
        <taxon>Pseudomonadota</taxon>
        <taxon>Alphaproteobacteria</taxon>
        <taxon>Hyphomicrobiales</taxon>
        <taxon>Brucellaceae</taxon>
        <taxon>Falsochrobactrum</taxon>
    </lineage>
</organism>